<accession>A0A7S0ULL8</accession>
<evidence type="ECO:0000313" key="2">
    <source>
        <dbReference type="EMBL" id="CAD8765747.1"/>
    </source>
</evidence>
<gene>
    <name evidence="2" type="ORF">PPAR00522_LOCUS2135</name>
</gene>
<protein>
    <submittedName>
        <fullName evidence="2">Uncharacterized protein</fullName>
    </submittedName>
</protein>
<proteinExistence type="predicted"/>
<reference evidence="2" key="1">
    <citation type="submission" date="2021-01" db="EMBL/GenBank/DDBJ databases">
        <authorList>
            <person name="Corre E."/>
            <person name="Pelletier E."/>
            <person name="Niang G."/>
            <person name="Scheremetjew M."/>
            <person name="Finn R."/>
            <person name="Kale V."/>
            <person name="Holt S."/>
            <person name="Cochrane G."/>
            <person name="Meng A."/>
            <person name="Brown T."/>
            <person name="Cohen L."/>
        </authorList>
    </citation>
    <scope>NUCLEOTIDE SEQUENCE</scope>
    <source>
        <strain evidence="2">SAG 63-3</strain>
    </source>
</reference>
<keyword evidence="1" id="KW-1133">Transmembrane helix</keyword>
<feature type="transmembrane region" description="Helical" evidence="1">
    <location>
        <begin position="126"/>
        <end position="145"/>
    </location>
</feature>
<evidence type="ECO:0000256" key="1">
    <source>
        <dbReference type="SAM" id="Phobius"/>
    </source>
</evidence>
<organism evidence="2">
    <name type="scientific">Polytomella parva</name>
    <dbReference type="NCBI Taxonomy" id="51329"/>
    <lineage>
        <taxon>Eukaryota</taxon>
        <taxon>Viridiplantae</taxon>
        <taxon>Chlorophyta</taxon>
        <taxon>core chlorophytes</taxon>
        <taxon>Chlorophyceae</taxon>
        <taxon>CS clade</taxon>
        <taxon>Chlamydomonadales</taxon>
        <taxon>Chlamydomonadaceae</taxon>
        <taxon>Polytomella</taxon>
    </lineage>
</organism>
<sequence length="321" mass="36840">MLAKPNIVNRPALSHRTQLKVAISTRQCAGKKLIARAKPSNDGGNDNSFDFSKYNKNKKQDNYFLESGKNKGFGLGNIFGSSGGSGGGGRSVTKGFGGDDDSEGFNLEAFFAKFFTLENFLSSVRYVYAVFVYNVEIALIFYTYWVCNVLLFWFNEWAATTWSLSDSYGSGVLFDRIRLVFKQVLYWIEDQILGFHEKDHYIPPKRIFYADVAKEIDSEAGILLEDYKYDLSAYERRVLRNAFVFQPHERHGGRPSDLNWDEVKRVLARHRPEIEDAREFQQLQRAGRVKEYWADPAKRQEYEKVTGLKFDDSLLCGEAKP</sequence>
<dbReference type="AlphaFoldDB" id="A0A7S0ULL8"/>
<keyword evidence="1" id="KW-0472">Membrane</keyword>
<dbReference type="EMBL" id="HBFM01003710">
    <property type="protein sequence ID" value="CAD8765747.1"/>
    <property type="molecule type" value="Transcribed_RNA"/>
</dbReference>
<keyword evidence="1" id="KW-0812">Transmembrane</keyword>
<name>A0A7S0ULL8_9CHLO</name>